<dbReference type="Proteomes" id="UP001445335">
    <property type="component" value="Unassembled WGS sequence"/>
</dbReference>
<dbReference type="GO" id="GO:0048564">
    <property type="term" value="P:photosystem I assembly"/>
    <property type="evidence" value="ECO:0007669"/>
    <property type="project" value="InterPro"/>
</dbReference>
<comment type="caution">
    <text evidence="1">The sequence shown here is derived from an EMBL/GenBank/DDBJ whole genome shotgun (WGS) entry which is preliminary data.</text>
</comment>
<evidence type="ECO:0000313" key="2">
    <source>
        <dbReference type="Proteomes" id="UP001445335"/>
    </source>
</evidence>
<sequence>MPPPFAAAGQQQSGGIAEGLKKLARQVQGALPVVGLLSRLSAPSGGIGNDLQAYPEFARALLEAAPEGFNAAVSEWERRHGKAGQRRYVLLFLWMAAQGGGVVPGKSLANAARRLRVTQDIEIEVERFENARDGIYKEYVYVEKPKGSLRDKMDIAVDCLCRLSLGLVDGAEVPEDDAALLVSILAGAFSTEPNAEELARTSLQQRASRQDTYAV</sequence>
<dbReference type="AlphaFoldDB" id="A0AAW1R3R7"/>
<organism evidence="1 2">
    <name type="scientific">Elliptochloris bilobata</name>
    <dbReference type="NCBI Taxonomy" id="381761"/>
    <lineage>
        <taxon>Eukaryota</taxon>
        <taxon>Viridiplantae</taxon>
        <taxon>Chlorophyta</taxon>
        <taxon>core chlorophytes</taxon>
        <taxon>Trebouxiophyceae</taxon>
        <taxon>Trebouxiophyceae incertae sedis</taxon>
        <taxon>Elliptochloris clade</taxon>
        <taxon>Elliptochloris</taxon>
    </lineage>
</organism>
<name>A0AAW1R3R7_9CHLO</name>
<evidence type="ECO:0000313" key="1">
    <source>
        <dbReference type="EMBL" id="KAK9828406.1"/>
    </source>
</evidence>
<accession>A0AAW1R3R7</accession>
<dbReference type="EMBL" id="JALJOU010000051">
    <property type="protein sequence ID" value="KAK9828406.1"/>
    <property type="molecule type" value="Genomic_DNA"/>
</dbReference>
<protein>
    <submittedName>
        <fullName evidence="1">Uncharacterized protein</fullName>
    </submittedName>
</protein>
<reference evidence="1 2" key="1">
    <citation type="journal article" date="2024" name="Nat. Commun.">
        <title>Phylogenomics reveals the evolutionary origins of lichenization in chlorophyte algae.</title>
        <authorList>
            <person name="Puginier C."/>
            <person name="Libourel C."/>
            <person name="Otte J."/>
            <person name="Skaloud P."/>
            <person name="Haon M."/>
            <person name="Grisel S."/>
            <person name="Petersen M."/>
            <person name="Berrin J.G."/>
            <person name="Delaux P.M."/>
            <person name="Dal Grande F."/>
            <person name="Keller J."/>
        </authorList>
    </citation>
    <scope>NUCLEOTIDE SEQUENCE [LARGE SCALE GENOMIC DNA]</scope>
    <source>
        <strain evidence="1 2">SAG 245.80</strain>
    </source>
</reference>
<dbReference type="InterPro" id="IPR037736">
    <property type="entry name" value="PSA3"/>
</dbReference>
<dbReference type="PANTHER" id="PTHR36770">
    <property type="entry name" value="PHOTOSYSTEM I ASSEMBLY FACTOR PSA3, CHLOROPLASTIC"/>
    <property type="match status" value="1"/>
</dbReference>
<gene>
    <name evidence="1" type="ORF">WJX81_005121</name>
</gene>
<dbReference type="PANTHER" id="PTHR36770:SF1">
    <property type="entry name" value="PHOTOSYSTEM I ASSEMBLY FACTOR PSA3, CHLOROPLASTIC"/>
    <property type="match status" value="1"/>
</dbReference>
<proteinExistence type="predicted"/>
<keyword evidence="2" id="KW-1185">Reference proteome</keyword>